<proteinExistence type="predicted"/>
<dbReference type="Proteomes" id="UP000069272">
    <property type="component" value="Chromosome 2R"/>
</dbReference>
<evidence type="ECO:0000313" key="1">
    <source>
        <dbReference type="EnsemblMetazoa" id="AALB014348-PA"/>
    </source>
</evidence>
<name>A0A182FXH7_ANOAL</name>
<protein>
    <submittedName>
        <fullName evidence="1">Uncharacterized protein</fullName>
    </submittedName>
</protein>
<organism evidence="1 2">
    <name type="scientific">Anopheles albimanus</name>
    <name type="common">New world malaria mosquito</name>
    <dbReference type="NCBI Taxonomy" id="7167"/>
    <lineage>
        <taxon>Eukaryota</taxon>
        <taxon>Metazoa</taxon>
        <taxon>Ecdysozoa</taxon>
        <taxon>Arthropoda</taxon>
        <taxon>Hexapoda</taxon>
        <taxon>Insecta</taxon>
        <taxon>Pterygota</taxon>
        <taxon>Neoptera</taxon>
        <taxon>Endopterygota</taxon>
        <taxon>Diptera</taxon>
        <taxon>Nematocera</taxon>
        <taxon>Culicoidea</taxon>
        <taxon>Culicidae</taxon>
        <taxon>Anophelinae</taxon>
        <taxon>Anopheles</taxon>
    </lineage>
</organism>
<accession>A0A182FXH7</accession>
<dbReference type="AlphaFoldDB" id="A0A182FXH7"/>
<keyword evidence="2" id="KW-1185">Reference proteome</keyword>
<dbReference type="EnsemblMetazoa" id="AALB014348-RA">
    <property type="protein sequence ID" value="AALB014348-PA"/>
    <property type="gene ID" value="AALB014348"/>
</dbReference>
<sequence length="56" mass="6695">ARRVIERFFTNRSCAITEFSVQGLYQLIAIHMEPVDGYKKMINYEQVYLTLQIMHQ</sequence>
<reference evidence="1 2" key="1">
    <citation type="journal article" date="2017" name="G3 (Bethesda)">
        <title>The Physical Genome Mapping of Anopheles albimanus Corrected Scaffold Misassemblies and Identified Interarm Rearrangements in Genus Anopheles.</title>
        <authorList>
            <person name="Artemov G.N."/>
            <person name="Peery A.N."/>
            <person name="Jiang X."/>
            <person name="Tu Z."/>
            <person name="Stegniy V.N."/>
            <person name="Sharakhova M.V."/>
            <person name="Sharakhov I.V."/>
        </authorList>
    </citation>
    <scope>NUCLEOTIDE SEQUENCE [LARGE SCALE GENOMIC DNA]</scope>
    <source>
        <strain evidence="1 2">ALBI9_A</strain>
    </source>
</reference>
<evidence type="ECO:0000313" key="2">
    <source>
        <dbReference type="Proteomes" id="UP000069272"/>
    </source>
</evidence>
<reference evidence="1" key="2">
    <citation type="submission" date="2022-08" db="UniProtKB">
        <authorList>
            <consortium name="EnsemblMetazoa"/>
        </authorList>
    </citation>
    <scope>IDENTIFICATION</scope>
    <source>
        <strain evidence="1">STECLA/ALBI9_A</strain>
    </source>
</reference>
<dbReference type="VEuPathDB" id="VectorBase:AALB014348"/>